<evidence type="ECO:0000259" key="1">
    <source>
        <dbReference type="PROSITE" id="PS50181"/>
    </source>
</evidence>
<dbReference type="PROSITE" id="PS50181">
    <property type="entry name" value="FBOX"/>
    <property type="match status" value="1"/>
</dbReference>
<dbReference type="PANTHER" id="PTHR33784:SF10">
    <property type="entry name" value="F-BOX PROTEIN"/>
    <property type="match status" value="1"/>
</dbReference>
<dbReference type="AlphaFoldDB" id="A0AAW2BCK8"/>
<reference evidence="2 3" key="1">
    <citation type="submission" date="2024-01" db="EMBL/GenBank/DDBJ databases">
        <title>A telomere-to-telomere, gap-free genome of sweet tea (Lithocarpus litseifolius).</title>
        <authorList>
            <person name="Zhou J."/>
        </authorList>
    </citation>
    <scope>NUCLEOTIDE SEQUENCE [LARGE SCALE GENOMIC DNA]</scope>
    <source>
        <strain evidence="2">Zhou-2022a</strain>
        <tissue evidence="2">Leaf</tissue>
    </source>
</reference>
<dbReference type="Proteomes" id="UP001459277">
    <property type="component" value="Unassembled WGS sequence"/>
</dbReference>
<gene>
    <name evidence="2" type="ORF">SO802_033231</name>
</gene>
<sequence length="133" mass="14972">MNTLQNLPNDILVEIFSKAGNDLATLLGNIKLSCKSFNKLTEKKLVFQKIRLTPYFNHRALLDDKAKKLIFSCNEAKNPHALLIVGTYKYFLNEEVVEGKRLIEEALGCGDFIATYIHGVMLLCESNPKGIIN</sequence>
<dbReference type="InterPro" id="IPR001810">
    <property type="entry name" value="F-box_dom"/>
</dbReference>
<evidence type="ECO:0000313" key="2">
    <source>
        <dbReference type="EMBL" id="KAK9983706.1"/>
    </source>
</evidence>
<dbReference type="InterPro" id="IPR040338">
    <property type="entry name" value="At1g67623-like"/>
</dbReference>
<dbReference type="EMBL" id="JAZDWU010000012">
    <property type="protein sequence ID" value="KAK9983706.1"/>
    <property type="molecule type" value="Genomic_DNA"/>
</dbReference>
<proteinExistence type="predicted"/>
<name>A0AAW2BCK8_9ROSI</name>
<keyword evidence="3" id="KW-1185">Reference proteome</keyword>
<evidence type="ECO:0000313" key="3">
    <source>
        <dbReference type="Proteomes" id="UP001459277"/>
    </source>
</evidence>
<dbReference type="InterPro" id="IPR057136">
    <property type="entry name" value="At2g35280_TPR_dom"/>
</dbReference>
<dbReference type="PANTHER" id="PTHR33784">
    <property type="entry name" value="OS05G0482100 PROTEIN"/>
    <property type="match status" value="1"/>
</dbReference>
<feature type="non-terminal residue" evidence="2">
    <location>
        <position position="133"/>
    </location>
</feature>
<organism evidence="2 3">
    <name type="scientific">Lithocarpus litseifolius</name>
    <dbReference type="NCBI Taxonomy" id="425828"/>
    <lineage>
        <taxon>Eukaryota</taxon>
        <taxon>Viridiplantae</taxon>
        <taxon>Streptophyta</taxon>
        <taxon>Embryophyta</taxon>
        <taxon>Tracheophyta</taxon>
        <taxon>Spermatophyta</taxon>
        <taxon>Magnoliopsida</taxon>
        <taxon>eudicotyledons</taxon>
        <taxon>Gunneridae</taxon>
        <taxon>Pentapetalae</taxon>
        <taxon>rosids</taxon>
        <taxon>fabids</taxon>
        <taxon>Fagales</taxon>
        <taxon>Fagaceae</taxon>
        <taxon>Lithocarpus</taxon>
    </lineage>
</organism>
<comment type="caution">
    <text evidence="2">The sequence shown here is derived from an EMBL/GenBank/DDBJ whole genome shotgun (WGS) entry which is preliminary data.</text>
</comment>
<dbReference type="Pfam" id="PF23310">
    <property type="entry name" value="TPR_27"/>
    <property type="match status" value="1"/>
</dbReference>
<protein>
    <recommendedName>
        <fullName evidence="1">F-box domain-containing protein</fullName>
    </recommendedName>
</protein>
<feature type="domain" description="F-box" evidence="1">
    <location>
        <begin position="1"/>
        <end position="50"/>
    </location>
</feature>
<accession>A0AAW2BCK8</accession>